<dbReference type="Proteomes" id="UP000306918">
    <property type="component" value="Unassembled WGS sequence"/>
</dbReference>
<organism evidence="1 2">
    <name type="scientific">Niastella caeni</name>
    <dbReference type="NCBI Taxonomy" id="2569763"/>
    <lineage>
        <taxon>Bacteria</taxon>
        <taxon>Pseudomonadati</taxon>
        <taxon>Bacteroidota</taxon>
        <taxon>Chitinophagia</taxon>
        <taxon>Chitinophagales</taxon>
        <taxon>Chitinophagaceae</taxon>
        <taxon>Niastella</taxon>
    </lineage>
</organism>
<protein>
    <submittedName>
        <fullName evidence="1">Uncharacterized protein</fullName>
    </submittedName>
</protein>
<evidence type="ECO:0000313" key="2">
    <source>
        <dbReference type="Proteomes" id="UP000306918"/>
    </source>
</evidence>
<accession>A0A4V6T3M6</accession>
<dbReference type="AlphaFoldDB" id="A0A4V6T3M6"/>
<gene>
    <name evidence="1" type="ORF">FAM09_25875</name>
</gene>
<evidence type="ECO:0000313" key="1">
    <source>
        <dbReference type="EMBL" id="THU33576.1"/>
    </source>
</evidence>
<proteinExistence type="predicted"/>
<dbReference type="EMBL" id="STFF01000009">
    <property type="protein sequence ID" value="THU33576.1"/>
    <property type="molecule type" value="Genomic_DNA"/>
</dbReference>
<comment type="caution">
    <text evidence="1">The sequence shown here is derived from an EMBL/GenBank/DDBJ whole genome shotgun (WGS) entry which is preliminary data.</text>
</comment>
<sequence length="171" mass="19573">MNDNEFDEWAVFEQCIEFLNNIGIETTFRKIGNKSFLPGLLINKGMIIIDKDALEHPGDILHEAGHIAVVPAIDRPGLSEKGIINRKNREAEEIMAIAWSYAACMHLDIDPFFVFHEQGYRNGRDYITDSCRMKSYIGLAMLEKIGLTANEKNARRLNVSSYPHMIKWMRA</sequence>
<dbReference type="OrthoDB" id="1441538at2"/>
<dbReference type="RefSeq" id="WP_136580064.1">
    <property type="nucleotide sequence ID" value="NZ_STFF01000009.1"/>
</dbReference>
<name>A0A4V6T3M6_9BACT</name>
<reference evidence="1 2" key="1">
    <citation type="submission" date="2019-04" db="EMBL/GenBank/DDBJ databases">
        <title>Niastella caeni sp. nov., isolated from activated sludge.</title>
        <authorList>
            <person name="Sheng M."/>
        </authorList>
    </citation>
    <scope>NUCLEOTIDE SEQUENCE [LARGE SCALE GENOMIC DNA]</scope>
    <source>
        <strain evidence="1 2">HX-2-15</strain>
    </source>
</reference>
<keyword evidence="2" id="KW-1185">Reference proteome</keyword>